<comment type="caution">
    <text evidence="1">The sequence shown here is derived from an EMBL/GenBank/DDBJ whole genome shotgun (WGS) entry which is preliminary data.</text>
</comment>
<dbReference type="EMBL" id="JAAMOD010000240">
    <property type="protein sequence ID" value="KAF5234125.1"/>
    <property type="molecule type" value="Genomic_DNA"/>
</dbReference>
<dbReference type="Proteomes" id="UP000537989">
    <property type="component" value="Unassembled WGS sequence"/>
</dbReference>
<protein>
    <submittedName>
        <fullName evidence="1">Uncharacterized protein</fullName>
    </submittedName>
</protein>
<accession>A0AAN5Z5T7</accession>
<proteinExistence type="predicted"/>
<evidence type="ECO:0000313" key="1">
    <source>
        <dbReference type="EMBL" id="KAF5234125.1"/>
    </source>
</evidence>
<organism evidence="1 2">
    <name type="scientific">Fusarium austroamericanum</name>
    <dbReference type="NCBI Taxonomy" id="282268"/>
    <lineage>
        <taxon>Eukaryota</taxon>
        <taxon>Fungi</taxon>
        <taxon>Dikarya</taxon>
        <taxon>Ascomycota</taxon>
        <taxon>Pezizomycotina</taxon>
        <taxon>Sordariomycetes</taxon>
        <taxon>Hypocreomycetidae</taxon>
        <taxon>Hypocreales</taxon>
        <taxon>Nectriaceae</taxon>
        <taxon>Fusarium</taxon>
    </lineage>
</organism>
<name>A0AAN5Z5T7_FUSAU</name>
<reference evidence="1 2" key="1">
    <citation type="submission" date="2020-02" db="EMBL/GenBank/DDBJ databases">
        <title>Identification and distribution of gene clusters putatively required for synthesis of sphingolipid metabolism inhibitors in phylogenetically diverse species of the filamentous fungus Fusarium.</title>
        <authorList>
            <person name="Kim H.-S."/>
            <person name="Busman M."/>
            <person name="Brown D.W."/>
            <person name="Divon H."/>
            <person name="Uhlig S."/>
            <person name="Proctor R.H."/>
        </authorList>
    </citation>
    <scope>NUCLEOTIDE SEQUENCE [LARGE SCALE GENOMIC DNA]</scope>
    <source>
        <strain evidence="1 2">NRRL 2903</strain>
    </source>
</reference>
<dbReference type="AlphaFoldDB" id="A0AAN5Z5T7"/>
<keyword evidence="2" id="KW-1185">Reference proteome</keyword>
<sequence length="245" mass="27783">MFEESGLALISEILMPLLEGRLLNINEMETLIQWLEFYIEGYIAYSKKQYADLSSGEDLTLKRLKAVDSEAGGIGPHQRDTLLEGIESSVNHRQLRKRVRDDVVLDKSEMPWRTSQGRARGRGEHLREKETPVRYTTADFPGLDPAITRFVATGGLNEGRFMQAFDFMSRTKIGHKFGVGKTSTRLFVSQEVTNLACTENGRSKDLERTGKVLKIELWIVRRTSTGSWSAMAEVFYAPTSQSHLY</sequence>
<gene>
    <name evidence="1" type="ORF">FAUST_7776</name>
</gene>
<evidence type="ECO:0000313" key="2">
    <source>
        <dbReference type="Proteomes" id="UP000537989"/>
    </source>
</evidence>